<evidence type="ECO:0000313" key="1">
    <source>
        <dbReference type="EMBL" id="EQD90001.1"/>
    </source>
</evidence>
<reference evidence="1 2" key="1">
    <citation type="journal article" date="2013" name="Genome Announc.">
        <title>Genome Sequences of Three hpAfrica2 Strains of Helicobacter pylori.</title>
        <authorList>
            <person name="Duncan S.S."/>
            <person name="Bertoli M.T."/>
            <person name="Kersulyte D."/>
            <person name="Valk P.L."/>
            <person name="Tamma S."/>
            <person name="Segal I."/>
            <person name="McClain M.S."/>
            <person name="Cover T.L."/>
            <person name="Berg D.E."/>
        </authorList>
    </citation>
    <scope>NUCLEOTIDE SEQUENCE [LARGE SCALE GENOMIC DNA]</scope>
    <source>
        <strain evidence="1 2">SouthAfrica50</strain>
    </source>
</reference>
<dbReference type="AlphaFoldDB" id="T2SB97"/>
<name>T2SB97_HELPX</name>
<dbReference type="PATRIC" id="fig|1352357.3.peg.392"/>
<sequence length="40" mass="5089">MHFYTPKFNFMHILTRKLVIWYKNLFLKRFARKPYIQNAI</sequence>
<dbReference type="Proteomes" id="UP000015816">
    <property type="component" value="Unassembled WGS sequence"/>
</dbReference>
<protein>
    <submittedName>
        <fullName evidence="1">Uncharacterized protein</fullName>
    </submittedName>
</protein>
<comment type="caution">
    <text evidence="1">The sequence shown here is derived from an EMBL/GenBank/DDBJ whole genome shotgun (WGS) entry which is preliminary data.</text>
</comment>
<accession>T2SB97</accession>
<gene>
    <name evidence="1" type="ORF">HPSA50_0397</name>
</gene>
<organism evidence="1 2">
    <name type="scientific">Helicobacter pylori SouthAfrica50</name>
    <dbReference type="NCBI Taxonomy" id="1352357"/>
    <lineage>
        <taxon>Bacteria</taxon>
        <taxon>Pseudomonadati</taxon>
        <taxon>Campylobacterota</taxon>
        <taxon>Epsilonproteobacteria</taxon>
        <taxon>Campylobacterales</taxon>
        <taxon>Helicobacteraceae</taxon>
        <taxon>Helicobacter</taxon>
    </lineage>
</organism>
<proteinExistence type="predicted"/>
<evidence type="ECO:0000313" key="2">
    <source>
        <dbReference type="Proteomes" id="UP000015816"/>
    </source>
</evidence>
<dbReference type="EMBL" id="AVNI01000001">
    <property type="protein sequence ID" value="EQD90001.1"/>
    <property type="molecule type" value="Genomic_DNA"/>
</dbReference>